<gene>
    <name evidence="2" type="ORF">X777_16879</name>
</gene>
<protein>
    <submittedName>
        <fullName evidence="2">Uncharacterized protein</fullName>
    </submittedName>
</protein>
<dbReference type="AlphaFoldDB" id="A0A026WS94"/>
<dbReference type="EMBL" id="KK107111">
    <property type="protein sequence ID" value="EZA58920.1"/>
    <property type="molecule type" value="Genomic_DNA"/>
</dbReference>
<feature type="region of interest" description="Disordered" evidence="1">
    <location>
        <begin position="43"/>
        <end position="69"/>
    </location>
</feature>
<name>A0A026WS94_OOCBI</name>
<evidence type="ECO:0000256" key="1">
    <source>
        <dbReference type="SAM" id="MobiDB-lite"/>
    </source>
</evidence>
<evidence type="ECO:0000313" key="3">
    <source>
        <dbReference type="Proteomes" id="UP000053097"/>
    </source>
</evidence>
<accession>A0A026WS94</accession>
<organism evidence="2 3">
    <name type="scientific">Ooceraea biroi</name>
    <name type="common">Clonal raider ant</name>
    <name type="synonym">Cerapachys biroi</name>
    <dbReference type="NCBI Taxonomy" id="2015173"/>
    <lineage>
        <taxon>Eukaryota</taxon>
        <taxon>Metazoa</taxon>
        <taxon>Ecdysozoa</taxon>
        <taxon>Arthropoda</taxon>
        <taxon>Hexapoda</taxon>
        <taxon>Insecta</taxon>
        <taxon>Pterygota</taxon>
        <taxon>Neoptera</taxon>
        <taxon>Endopterygota</taxon>
        <taxon>Hymenoptera</taxon>
        <taxon>Apocrita</taxon>
        <taxon>Aculeata</taxon>
        <taxon>Formicoidea</taxon>
        <taxon>Formicidae</taxon>
        <taxon>Dorylinae</taxon>
        <taxon>Ooceraea</taxon>
    </lineage>
</organism>
<reference evidence="2 3" key="1">
    <citation type="journal article" date="2014" name="Curr. Biol.">
        <title>The genome of the clonal raider ant Cerapachys biroi.</title>
        <authorList>
            <person name="Oxley P.R."/>
            <person name="Ji L."/>
            <person name="Fetter-Pruneda I."/>
            <person name="McKenzie S.K."/>
            <person name="Li C."/>
            <person name="Hu H."/>
            <person name="Zhang G."/>
            <person name="Kronauer D.J."/>
        </authorList>
    </citation>
    <scope>NUCLEOTIDE SEQUENCE [LARGE SCALE GENOMIC DNA]</scope>
</reference>
<proteinExistence type="predicted"/>
<sequence length="69" mass="7623">MIQYAIFRSEKISHVEAFDFSNAGIVGSARGYYINSARRTVEPRSRSVRNPGKSHATSTAHLRASLINA</sequence>
<evidence type="ECO:0000313" key="2">
    <source>
        <dbReference type="EMBL" id="EZA58920.1"/>
    </source>
</evidence>
<keyword evidence="3" id="KW-1185">Reference proteome</keyword>
<dbReference type="Proteomes" id="UP000053097">
    <property type="component" value="Unassembled WGS sequence"/>
</dbReference>